<gene>
    <name evidence="1" type="ORF">V6N11_063252</name>
</gene>
<dbReference type="EMBL" id="JBBPBN010000771">
    <property type="protein sequence ID" value="KAK8482499.1"/>
    <property type="molecule type" value="Genomic_DNA"/>
</dbReference>
<dbReference type="Proteomes" id="UP001396334">
    <property type="component" value="Unassembled WGS sequence"/>
</dbReference>
<evidence type="ECO:0000313" key="2">
    <source>
        <dbReference type="Proteomes" id="UP001396334"/>
    </source>
</evidence>
<keyword evidence="2" id="KW-1185">Reference proteome</keyword>
<organism evidence="1 2">
    <name type="scientific">Hibiscus sabdariffa</name>
    <name type="common">roselle</name>
    <dbReference type="NCBI Taxonomy" id="183260"/>
    <lineage>
        <taxon>Eukaryota</taxon>
        <taxon>Viridiplantae</taxon>
        <taxon>Streptophyta</taxon>
        <taxon>Embryophyta</taxon>
        <taxon>Tracheophyta</taxon>
        <taxon>Spermatophyta</taxon>
        <taxon>Magnoliopsida</taxon>
        <taxon>eudicotyledons</taxon>
        <taxon>Gunneridae</taxon>
        <taxon>Pentapetalae</taxon>
        <taxon>rosids</taxon>
        <taxon>malvids</taxon>
        <taxon>Malvales</taxon>
        <taxon>Malvaceae</taxon>
        <taxon>Malvoideae</taxon>
        <taxon>Hibiscus</taxon>
    </lineage>
</organism>
<protein>
    <recommendedName>
        <fullName evidence="3">RNase H type-1 domain-containing protein</fullName>
    </recommendedName>
</protein>
<reference evidence="1 2" key="1">
    <citation type="journal article" date="2024" name="G3 (Bethesda)">
        <title>Genome assembly of Hibiscus sabdariffa L. provides insights into metabolisms of medicinal natural products.</title>
        <authorList>
            <person name="Kim T."/>
        </authorList>
    </citation>
    <scope>NUCLEOTIDE SEQUENCE [LARGE SCALE GENOMIC DNA]</scope>
    <source>
        <strain evidence="1">TK-2024</strain>
        <tissue evidence="1">Old leaves</tissue>
    </source>
</reference>
<sequence length="121" mass="13494">MTVGISCFHPCFGTSGFNAMPLCSGIKLKIGVRSLLVAVGSRIPHVRLLPNVRSGRLVIWDNSSKDWRFSCVCTNRKNNRVADALATTVNTTDLWLLEFKDPSDFVLPFLQEDHVYISVPN</sequence>
<name>A0ABR1ZP90_9ROSI</name>
<comment type="caution">
    <text evidence="1">The sequence shown here is derived from an EMBL/GenBank/DDBJ whole genome shotgun (WGS) entry which is preliminary data.</text>
</comment>
<evidence type="ECO:0008006" key="3">
    <source>
        <dbReference type="Google" id="ProtNLM"/>
    </source>
</evidence>
<proteinExistence type="predicted"/>
<evidence type="ECO:0000313" key="1">
    <source>
        <dbReference type="EMBL" id="KAK8482499.1"/>
    </source>
</evidence>
<accession>A0ABR1ZP90</accession>